<sequence length="123" mass="13857">MNGCYVRHKTHSVKRSNGGTNPISNVLCIHNNVEPRSQQNSSKSRVTGKNSPWNSEPVARAAGELKTCALVHGCLSNSDPNLLLFDPEIERTLRRARQVRRRIEFENNLRSQTENLASENNYA</sequence>
<feature type="region of interest" description="Disordered" evidence="1">
    <location>
        <begin position="34"/>
        <end position="55"/>
    </location>
</feature>
<name>A0ABU6YT15_9FABA</name>
<dbReference type="Proteomes" id="UP001341840">
    <property type="component" value="Unassembled WGS sequence"/>
</dbReference>
<evidence type="ECO:0000313" key="2">
    <source>
        <dbReference type="EMBL" id="MED6212510.1"/>
    </source>
</evidence>
<proteinExistence type="predicted"/>
<evidence type="ECO:0000256" key="1">
    <source>
        <dbReference type="SAM" id="MobiDB-lite"/>
    </source>
</evidence>
<dbReference type="EMBL" id="JASCZI010243004">
    <property type="protein sequence ID" value="MED6212510.1"/>
    <property type="molecule type" value="Genomic_DNA"/>
</dbReference>
<feature type="region of interest" description="Disordered" evidence="1">
    <location>
        <begin position="1"/>
        <end position="21"/>
    </location>
</feature>
<organism evidence="2 3">
    <name type="scientific">Stylosanthes scabra</name>
    <dbReference type="NCBI Taxonomy" id="79078"/>
    <lineage>
        <taxon>Eukaryota</taxon>
        <taxon>Viridiplantae</taxon>
        <taxon>Streptophyta</taxon>
        <taxon>Embryophyta</taxon>
        <taxon>Tracheophyta</taxon>
        <taxon>Spermatophyta</taxon>
        <taxon>Magnoliopsida</taxon>
        <taxon>eudicotyledons</taxon>
        <taxon>Gunneridae</taxon>
        <taxon>Pentapetalae</taxon>
        <taxon>rosids</taxon>
        <taxon>fabids</taxon>
        <taxon>Fabales</taxon>
        <taxon>Fabaceae</taxon>
        <taxon>Papilionoideae</taxon>
        <taxon>50 kb inversion clade</taxon>
        <taxon>dalbergioids sensu lato</taxon>
        <taxon>Dalbergieae</taxon>
        <taxon>Pterocarpus clade</taxon>
        <taxon>Stylosanthes</taxon>
    </lineage>
</organism>
<comment type="caution">
    <text evidence="2">The sequence shown here is derived from an EMBL/GenBank/DDBJ whole genome shotgun (WGS) entry which is preliminary data.</text>
</comment>
<evidence type="ECO:0000313" key="3">
    <source>
        <dbReference type="Proteomes" id="UP001341840"/>
    </source>
</evidence>
<protein>
    <submittedName>
        <fullName evidence="2">Uncharacterized protein</fullName>
    </submittedName>
</protein>
<reference evidence="2 3" key="1">
    <citation type="journal article" date="2023" name="Plants (Basel)">
        <title>Bridging the Gap: Combining Genomics and Transcriptomics Approaches to Understand Stylosanthes scabra, an Orphan Legume from the Brazilian Caatinga.</title>
        <authorList>
            <person name="Ferreira-Neto J.R.C."/>
            <person name="da Silva M.D."/>
            <person name="Binneck E."/>
            <person name="de Melo N.F."/>
            <person name="da Silva R.H."/>
            <person name="de Melo A.L.T.M."/>
            <person name="Pandolfi V."/>
            <person name="Bustamante F.O."/>
            <person name="Brasileiro-Vidal A.C."/>
            <person name="Benko-Iseppon A.M."/>
        </authorList>
    </citation>
    <scope>NUCLEOTIDE SEQUENCE [LARGE SCALE GENOMIC DNA]</scope>
    <source>
        <tissue evidence="2">Leaves</tissue>
    </source>
</reference>
<gene>
    <name evidence="2" type="ORF">PIB30_084000</name>
</gene>
<feature type="compositionally biased region" description="Basic residues" evidence="1">
    <location>
        <begin position="1"/>
        <end position="14"/>
    </location>
</feature>
<accession>A0ABU6YT15</accession>
<feature type="compositionally biased region" description="Polar residues" evidence="1">
    <location>
        <begin position="34"/>
        <end position="54"/>
    </location>
</feature>
<keyword evidence="3" id="KW-1185">Reference proteome</keyword>